<comment type="caution">
    <text evidence="1">The sequence shown here is derived from an EMBL/GenBank/DDBJ whole genome shotgun (WGS) entry which is preliminary data.</text>
</comment>
<sequence length="75" mass="8232">MPARTTTVTVCIADPGNKTEMLMYFDPAEPDDVLRRIADELARDGQLVINGERADGSSDRVRAIIPRAAIVSIYI</sequence>
<name>A0A1T3NTD9_9ACTN</name>
<accession>A0A1T3NTD9</accession>
<dbReference type="Proteomes" id="UP000190037">
    <property type="component" value="Unassembled WGS sequence"/>
</dbReference>
<proteinExistence type="predicted"/>
<dbReference type="AlphaFoldDB" id="A0A1T3NTD9"/>
<protein>
    <submittedName>
        <fullName evidence="1">Uncharacterized protein</fullName>
    </submittedName>
</protein>
<dbReference type="RefSeq" id="WP_078974217.1">
    <property type="nucleotide sequence ID" value="NZ_MWQN01000001.1"/>
</dbReference>
<dbReference type="OrthoDB" id="9816309at2"/>
<reference evidence="1 2" key="1">
    <citation type="submission" date="2017-03" db="EMBL/GenBank/DDBJ databases">
        <title>Draft genome sequence of Streptomyces scabrisporus NF3, endophyte isolated from Amphipterygium adstringens.</title>
        <authorList>
            <person name="Vazquez M."/>
            <person name="Ceapa C.D."/>
            <person name="Rodriguez Luna D."/>
            <person name="Sanchez Esquivel S."/>
        </authorList>
    </citation>
    <scope>NUCLEOTIDE SEQUENCE [LARGE SCALE GENOMIC DNA]</scope>
    <source>
        <strain evidence="1 2">NF3</strain>
    </source>
</reference>
<gene>
    <name evidence="1" type="ORF">B4N89_02410</name>
</gene>
<evidence type="ECO:0000313" key="2">
    <source>
        <dbReference type="Proteomes" id="UP000190037"/>
    </source>
</evidence>
<dbReference type="EMBL" id="MWQN01000001">
    <property type="protein sequence ID" value="OPC79950.1"/>
    <property type="molecule type" value="Genomic_DNA"/>
</dbReference>
<organism evidence="1 2">
    <name type="scientific">Embleya scabrispora</name>
    <dbReference type="NCBI Taxonomy" id="159449"/>
    <lineage>
        <taxon>Bacteria</taxon>
        <taxon>Bacillati</taxon>
        <taxon>Actinomycetota</taxon>
        <taxon>Actinomycetes</taxon>
        <taxon>Kitasatosporales</taxon>
        <taxon>Streptomycetaceae</taxon>
        <taxon>Embleya</taxon>
    </lineage>
</organism>
<evidence type="ECO:0000313" key="1">
    <source>
        <dbReference type="EMBL" id="OPC79950.1"/>
    </source>
</evidence>
<dbReference type="STRING" id="159449.B4N89_02410"/>
<keyword evidence="2" id="KW-1185">Reference proteome</keyword>